<dbReference type="Ensembl" id="ENSSDAT00000031157.1">
    <property type="protein sequence ID" value="ENSSDAP00000027262.1"/>
    <property type="gene ID" value="ENSSDAG00000024705.1"/>
</dbReference>
<dbReference type="SUPFAM" id="SSF48726">
    <property type="entry name" value="Immunoglobulin"/>
    <property type="match status" value="1"/>
</dbReference>
<protein>
    <recommendedName>
        <fullName evidence="2">Immunoglobulin V-set domain-containing protein</fullName>
    </recommendedName>
</protein>
<evidence type="ECO:0000313" key="4">
    <source>
        <dbReference type="Proteomes" id="UP000694422"/>
    </source>
</evidence>
<dbReference type="Gene3D" id="2.60.40.10">
    <property type="entry name" value="Immunoglobulins"/>
    <property type="match status" value="1"/>
</dbReference>
<dbReference type="AlphaFoldDB" id="A0A8C9QTC8"/>
<keyword evidence="4" id="KW-1185">Reference proteome</keyword>
<accession>A0A8C9QTC8</accession>
<organism evidence="3 4">
    <name type="scientific">Spermophilus dauricus</name>
    <name type="common">Daurian ground squirrel</name>
    <dbReference type="NCBI Taxonomy" id="99837"/>
    <lineage>
        <taxon>Eukaryota</taxon>
        <taxon>Metazoa</taxon>
        <taxon>Chordata</taxon>
        <taxon>Craniata</taxon>
        <taxon>Vertebrata</taxon>
        <taxon>Euteleostomi</taxon>
        <taxon>Mammalia</taxon>
        <taxon>Eutheria</taxon>
        <taxon>Euarchontoglires</taxon>
        <taxon>Glires</taxon>
        <taxon>Rodentia</taxon>
        <taxon>Sciuromorpha</taxon>
        <taxon>Sciuridae</taxon>
        <taxon>Xerinae</taxon>
        <taxon>Marmotini</taxon>
        <taxon>Spermophilus</taxon>
    </lineage>
</organism>
<dbReference type="SMART" id="SM00406">
    <property type="entry name" value="IGv"/>
    <property type="match status" value="1"/>
</dbReference>
<dbReference type="InterPro" id="IPR013106">
    <property type="entry name" value="Ig_V-set"/>
</dbReference>
<dbReference type="InterPro" id="IPR036179">
    <property type="entry name" value="Ig-like_dom_sf"/>
</dbReference>
<reference evidence="3" key="2">
    <citation type="submission" date="2025-09" db="UniProtKB">
        <authorList>
            <consortium name="Ensembl"/>
        </authorList>
    </citation>
    <scope>IDENTIFICATION</scope>
</reference>
<keyword evidence="1" id="KW-0812">Transmembrane</keyword>
<keyword evidence="1" id="KW-0472">Membrane</keyword>
<name>A0A8C9QTC8_SPEDA</name>
<keyword evidence="1" id="KW-1133">Transmembrane helix</keyword>
<dbReference type="PANTHER" id="PTHR23267">
    <property type="entry name" value="IMMUNOGLOBULIN LIGHT CHAIN"/>
    <property type="match status" value="1"/>
</dbReference>
<dbReference type="FunFam" id="2.60.40.10:FF:001230">
    <property type="entry name" value="Immunoglobulin kappa variable 8-16"/>
    <property type="match status" value="1"/>
</dbReference>
<evidence type="ECO:0000256" key="1">
    <source>
        <dbReference type="SAM" id="Phobius"/>
    </source>
</evidence>
<reference evidence="3" key="1">
    <citation type="submission" date="2025-08" db="UniProtKB">
        <authorList>
            <consortium name="Ensembl"/>
        </authorList>
    </citation>
    <scope>IDENTIFICATION</scope>
</reference>
<sequence length="236" mass="25639">ADSHPISSMLPALQKNPLMTLLIVCIFLLMCSIVGACGDILMTQTPGSLIVSAGEKVTLSCKSSHSLLWDSDNKDYLAWYQQKPGQAPKLLIYWASTRAAVVPWRFSGSESGRDFTLAISILQAEDMADYYSQHWISTLPTGIQPPAQTSSPGGQMPSGPYSWKEWEPQSSLSSTLCFSSLLSSLSIQSISSSGGLSRKLCDDLRGIYSRSLGIPEAVETQSLRASWTTFHPLGDL</sequence>
<dbReference type="Pfam" id="PF07686">
    <property type="entry name" value="V-set"/>
    <property type="match status" value="1"/>
</dbReference>
<dbReference type="InterPro" id="IPR050150">
    <property type="entry name" value="IgV_Light_Chain"/>
</dbReference>
<dbReference type="InterPro" id="IPR013783">
    <property type="entry name" value="Ig-like_fold"/>
</dbReference>
<feature type="transmembrane region" description="Helical" evidence="1">
    <location>
        <begin position="18"/>
        <end position="42"/>
    </location>
</feature>
<evidence type="ECO:0000313" key="3">
    <source>
        <dbReference type="Ensembl" id="ENSSDAP00000027262.1"/>
    </source>
</evidence>
<proteinExistence type="predicted"/>
<dbReference type="Proteomes" id="UP000694422">
    <property type="component" value="Unplaced"/>
</dbReference>
<evidence type="ECO:0000259" key="2">
    <source>
        <dbReference type="SMART" id="SM00406"/>
    </source>
</evidence>
<feature type="domain" description="Immunoglobulin V-set" evidence="2">
    <location>
        <begin position="56"/>
        <end position="134"/>
    </location>
</feature>